<name>A0A0A8YE21_ARUDO</name>
<organism evidence="1">
    <name type="scientific">Arundo donax</name>
    <name type="common">Giant reed</name>
    <name type="synonym">Donax arundinaceus</name>
    <dbReference type="NCBI Taxonomy" id="35708"/>
    <lineage>
        <taxon>Eukaryota</taxon>
        <taxon>Viridiplantae</taxon>
        <taxon>Streptophyta</taxon>
        <taxon>Embryophyta</taxon>
        <taxon>Tracheophyta</taxon>
        <taxon>Spermatophyta</taxon>
        <taxon>Magnoliopsida</taxon>
        <taxon>Liliopsida</taxon>
        <taxon>Poales</taxon>
        <taxon>Poaceae</taxon>
        <taxon>PACMAD clade</taxon>
        <taxon>Arundinoideae</taxon>
        <taxon>Arundineae</taxon>
        <taxon>Arundo</taxon>
    </lineage>
</organism>
<dbReference type="AlphaFoldDB" id="A0A0A8YE21"/>
<accession>A0A0A8YE21</accession>
<proteinExistence type="predicted"/>
<protein>
    <submittedName>
        <fullName evidence="1">Uncharacterized protein</fullName>
    </submittedName>
</protein>
<dbReference type="EMBL" id="GBRH01274042">
    <property type="protein sequence ID" value="JAD23853.1"/>
    <property type="molecule type" value="Transcribed_RNA"/>
</dbReference>
<reference evidence="1" key="2">
    <citation type="journal article" date="2015" name="Data Brief">
        <title>Shoot transcriptome of the giant reed, Arundo donax.</title>
        <authorList>
            <person name="Barrero R.A."/>
            <person name="Guerrero F.D."/>
            <person name="Moolhuijzen P."/>
            <person name="Goolsby J.A."/>
            <person name="Tidwell J."/>
            <person name="Bellgard S.E."/>
            <person name="Bellgard M.I."/>
        </authorList>
    </citation>
    <scope>NUCLEOTIDE SEQUENCE</scope>
    <source>
        <tissue evidence="1">Shoot tissue taken approximately 20 cm above the soil surface</tissue>
    </source>
</reference>
<sequence length="49" mass="5303">MLQLILQPLGVQGTTRAHVNLAYQGLTPPTGKHRSFLLSSWPCQLSSGV</sequence>
<evidence type="ECO:0000313" key="1">
    <source>
        <dbReference type="EMBL" id="JAD23853.1"/>
    </source>
</evidence>
<reference evidence="1" key="1">
    <citation type="submission" date="2014-09" db="EMBL/GenBank/DDBJ databases">
        <authorList>
            <person name="Magalhaes I.L.F."/>
            <person name="Oliveira U."/>
            <person name="Santos F.R."/>
            <person name="Vidigal T.H.D.A."/>
            <person name="Brescovit A.D."/>
            <person name="Santos A.J."/>
        </authorList>
    </citation>
    <scope>NUCLEOTIDE SEQUENCE</scope>
    <source>
        <tissue evidence="1">Shoot tissue taken approximately 20 cm above the soil surface</tissue>
    </source>
</reference>